<keyword evidence="6 13" id="KW-0347">Helicase</keyword>
<comment type="catalytic activity">
    <reaction evidence="12 13">
        <text>ATP + H2O = ADP + phosphate + H(+)</text>
        <dbReference type="Rhea" id="RHEA:13065"/>
        <dbReference type="ChEBI" id="CHEBI:15377"/>
        <dbReference type="ChEBI" id="CHEBI:15378"/>
        <dbReference type="ChEBI" id="CHEBI:30616"/>
        <dbReference type="ChEBI" id="CHEBI:43474"/>
        <dbReference type="ChEBI" id="CHEBI:456216"/>
        <dbReference type="EC" id="5.6.2.3"/>
    </reaction>
</comment>
<evidence type="ECO:0000256" key="11">
    <source>
        <dbReference type="ARBA" id="ARBA00023235"/>
    </source>
</evidence>
<keyword evidence="10 13" id="KW-0234">DNA repair</keyword>
<evidence type="ECO:0000256" key="3">
    <source>
        <dbReference type="ARBA" id="ARBA00022741"/>
    </source>
</evidence>
<keyword evidence="11" id="KW-0413">Isomerase</keyword>
<dbReference type="InterPro" id="IPR027417">
    <property type="entry name" value="P-loop_NTPase"/>
</dbReference>
<dbReference type="InterPro" id="IPR049163">
    <property type="entry name" value="Pif1-like_2B_dom"/>
</dbReference>
<dbReference type="GO" id="GO:0006281">
    <property type="term" value="P:DNA repair"/>
    <property type="evidence" value="ECO:0007669"/>
    <property type="project" value="UniProtKB-KW"/>
</dbReference>
<reference evidence="16" key="1">
    <citation type="submission" date="2021-01" db="EMBL/GenBank/DDBJ databases">
        <authorList>
            <person name="Corre E."/>
            <person name="Pelletier E."/>
            <person name="Niang G."/>
            <person name="Scheremetjew M."/>
            <person name="Finn R."/>
            <person name="Kale V."/>
            <person name="Holt S."/>
            <person name="Cochrane G."/>
            <person name="Meng A."/>
            <person name="Brown T."/>
            <person name="Cohen L."/>
        </authorList>
    </citation>
    <scope>NUCLEOTIDE SEQUENCE</scope>
    <source>
        <strain evidence="16">WS</strain>
    </source>
</reference>
<dbReference type="SUPFAM" id="SSF52540">
    <property type="entry name" value="P-loop containing nucleoside triphosphate hydrolases"/>
    <property type="match status" value="2"/>
</dbReference>
<feature type="region of interest" description="Disordered" evidence="14">
    <location>
        <begin position="97"/>
        <end position="116"/>
    </location>
</feature>
<dbReference type="SMART" id="SM00382">
    <property type="entry name" value="AAA"/>
    <property type="match status" value="1"/>
</dbReference>
<dbReference type="Pfam" id="PF21530">
    <property type="entry name" value="Pif1_2B_dom"/>
    <property type="match status" value="1"/>
</dbReference>
<dbReference type="Pfam" id="PF05970">
    <property type="entry name" value="PIF1"/>
    <property type="match status" value="1"/>
</dbReference>
<dbReference type="AlphaFoldDB" id="A0A7S1KP68"/>
<evidence type="ECO:0000256" key="12">
    <source>
        <dbReference type="ARBA" id="ARBA00048954"/>
    </source>
</evidence>
<dbReference type="InterPro" id="IPR051055">
    <property type="entry name" value="PIF1_helicase"/>
</dbReference>
<evidence type="ECO:0000256" key="9">
    <source>
        <dbReference type="ARBA" id="ARBA00023172"/>
    </source>
</evidence>
<keyword evidence="5 13" id="KW-0378">Hydrolase</keyword>
<feature type="compositionally biased region" description="Low complexity" evidence="14">
    <location>
        <begin position="47"/>
        <end position="61"/>
    </location>
</feature>
<accession>A0A7S1KP68</accession>
<keyword evidence="7 13" id="KW-0067">ATP-binding</keyword>
<keyword evidence="4 13" id="KW-0227">DNA damage</keyword>
<comment type="cofactor">
    <cofactor evidence="1 13">
        <name>Mg(2+)</name>
        <dbReference type="ChEBI" id="CHEBI:18420"/>
    </cofactor>
</comment>
<gene>
    <name evidence="16" type="ORF">PCOS0759_LOCUS3273</name>
</gene>
<comment type="similarity">
    <text evidence="2">Belongs to the helicase family. PIF1 subfamily.</text>
</comment>
<dbReference type="EC" id="5.6.2.3" evidence="13"/>
<dbReference type="Gene3D" id="3.40.50.300">
    <property type="entry name" value="P-loop containing nucleotide triphosphate hydrolases"/>
    <property type="match status" value="1"/>
</dbReference>
<evidence type="ECO:0000256" key="6">
    <source>
        <dbReference type="ARBA" id="ARBA00022806"/>
    </source>
</evidence>
<evidence type="ECO:0000256" key="1">
    <source>
        <dbReference type="ARBA" id="ARBA00001946"/>
    </source>
</evidence>
<dbReference type="EMBL" id="HBGD01003977">
    <property type="protein sequence ID" value="CAD9080033.1"/>
    <property type="molecule type" value="Transcribed_RNA"/>
</dbReference>
<evidence type="ECO:0000256" key="10">
    <source>
        <dbReference type="ARBA" id="ARBA00023204"/>
    </source>
</evidence>
<feature type="region of interest" description="Disordered" evidence="14">
    <location>
        <begin position="1"/>
        <end position="67"/>
    </location>
</feature>
<dbReference type="GO" id="GO:0005524">
    <property type="term" value="F:ATP binding"/>
    <property type="evidence" value="ECO:0007669"/>
    <property type="project" value="UniProtKB-KW"/>
</dbReference>
<proteinExistence type="inferred from homology"/>
<dbReference type="PANTHER" id="PTHR47642:SF5">
    <property type="entry name" value="ATP-DEPENDENT DNA HELICASE"/>
    <property type="match status" value="1"/>
</dbReference>
<protein>
    <recommendedName>
        <fullName evidence="13">ATP-dependent DNA helicase</fullName>
        <ecNumber evidence="13">5.6.2.3</ecNumber>
    </recommendedName>
</protein>
<evidence type="ECO:0000259" key="15">
    <source>
        <dbReference type="SMART" id="SM00382"/>
    </source>
</evidence>
<evidence type="ECO:0000256" key="5">
    <source>
        <dbReference type="ARBA" id="ARBA00022801"/>
    </source>
</evidence>
<evidence type="ECO:0000256" key="2">
    <source>
        <dbReference type="ARBA" id="ARBA00009781"/>
    </source>
</evidence>
<dbReference type="PANTHER" id="PTHR47642">
    <property type="entry name" value="ATP-DEPENDENT DNA HELICASE"/>
    <property type="match status" value="1"/>
</dbReference>
<dbReference type="GO" id="GO:0000723">
    <property type="term" value="P:telomere maintenance"/>
    <property type="evidence" value="ECO:0007669"/>
    <property type="project" value="InterPro"/>
</dbReference>
<feature type="compositionally biased region" description="Polar residues" evidence="14">
    <location>
        <begin position="37"/>
        <end position="46"/>
    </location>
</feature>
<keyword evidence="9 13" id="KW-0233">DNA recombination</keyword>
<dbReference type="InterPro" id="IPR010285">
    <property type="entry name" value="DNA_helicase_pif1-like_DEAD"/>
</dbReference>
<evidence type="ECO:0000256" key="4">
    <source>
        <dbReference type="ARBA" id="ARBA00022763"/>
    </source>
</evidence>
<evidence type="ECO:0000256" key="14">
    <source>
        <dbReference type="SAM" id="MobiDB-lite"/>
    </source>
</evidence>
<evidence type="ECO:0000313" key="16">
    <source>
        <dbReference type="EMBL" id="CAD9080033.1"/>
    </source>
</evidence>
<name>A0A7S1KP68_9EUKA</name>
<feature type="region of interest" description="Disordered" evidence="14">
    <location>
        <begin position="265"/>
        <end position="297"/>
    </location>
</feature>
<keyword evidence="3 13" id="KW-0547">Nucleotide-binding</keyword>
<evidence type="ECO:0000256" key="8">
    <source>
        <dbReference type="ARBA" id="ARBA00023125"/>
    </source>
</evidence>
<dbReference type="CDD" id="cd18037">
    <property type="entry name" value="DEXSc_Pif1_like"/>
    <property type="match status" value="1"/>
</dbReference>
<feature type="compositionally biased region" description="Low complexity" evidence="14">
    <location>
        <begin position="282"/>
        <end position="293"/>
    </location>
</feature>
<keyword evidence="8" id="KW-0238">DNA-binding</keyword>
<sequence>MKRRRSYFLQPKGSTNDSGVPPEKRLKMDENAANEAMPSSSLNSAMSDQSSNSFISSSPAATKHHKITTATNDASSRFFSTKNSSLVDSFPSRARNENNVLTSTDGGPVVDGKGANRTIVGSLKDKMPRKRLVFGNRGHPATPSGAQNSSSVNTESLPLRSTHASQAKTLILPVASTPKPNKNRLVPLAKKAKNVMHPPAVDPPQQNRLPAKSVAQHSNTTTSTVKTDNQRVVKKTTTASNFNSSSTVSMKQTTLSFQNKRLLNSTSDLSPMKNAKRLSATSRSSLNNSNNSNIEMARPTFSSGRETLLERIQNMGTRQVTNANNIQRNNSSRINKVRSIQPSKSPDLPFNTGRFNYKDRLDYQRLSTEQKFILDEVISNSGSVFFTGAAGCGKSHLLRTMVAFLKEMHGDDRVFVTASTGIAGCNIEGTTVHSFAGIGIGNGTAEQLAKQVASRKAPKNRWKMARVLVIDEISMLEADLLDKLDHVARHVRGKRSKFFGGIQLILVGDFFQLPPVSKGEPKFCFEANCWQHLSNTFVLTQVFRQKNPEFVKILNEMRVGELSKHGEAALRACINRRFDSSDGIEATQLFPLKRNVERENLNRLAQLSSNAIVFEARDRGSSNLMTFLDKNCQAPAKLTLKKNAQVVLLKNLDFERNLVNGSRGVIVGFHDSTGNPMVRFEGQAPMEIASHEFSVEMGRDKAIREQIPLNLAFSMSIHKAQGMTLNRVSTSLREVFAPGQAYVSVSRVTSLEGLCLTTFDPSRIHAHPKVLKFYKELLQQNQMKRGRRG</sequence>
<organism evidence="16">
    <name type="scientific">Percolomonas cosmopolitus</name>
    <dbReference type="NCBI Taxonomy" id="63605"/>
    <lineage>
        <taxon>Eukaryota</taxon>
        <taxon>Discoba</taxon>
        <taxon>Heterolobosea</taxon>
        <taxon>Tetramitia</taxon>
        <taxon>Eutetramitia</taxon>
        <taxon>Percolomonadidae</taxon>
        <taxon>Percolomonas</taxon>
    </lineage>
</organism>
<evidence type="ECO:0000256" key="13">
    <source>
        <dbReference type="RuleBase" id="RU363044"/>
    </source>
</evidence>
<dbReference type="GO" id="GO:0016787">
    <property type="term" value="F:hydrolase activity"/>
    <property type="evidence" value="ECO:0007669"/>
    <property type="project" value="UniProtKB-KW"/>
</dbReference>
<dbReference type="InterPro" id="IPR003593">
    <property type="entry name" value="AAA+_ATPase"/>
</dbReference>
<evidence type="ECO:0000256" key="7">
    <source>
        <dbReference type="ARBA" id="ARBA00022840"/>
    </source>
</evidence>
<dbReference type="GO" id="GO:0006310">
    <property type="term" value="P:DNA recombination"/>
    <property type="evidence" value="ECO:0007669"/>
    <property type="project" value="UniProtKB-KW"/>
</dbReference>
<dbReference type="CDD" id="cd18809">
    <property type="entry name" value="SF1_C_RecD"/>
    <property type="match status" value="1"/>
</dbReference>
<feature type="domain" description="AAA+ ATPase" evidence="15">
    <location>
        <begin position="380"/>
        <end position="529"/>
    </location>
</feature>
<dbReference type="GO" id="GO:0043139">
    <property type="term" value="F:5'-3' DNA helicase activity"/>
    <property type="evidence" value="ECO:0007669"/>
    <property type="project" value="UniProtKB-EC"/>
</dbReference>